<organism evidence="2 3">
    <name type="scientific">Halobellus salinus</name>
    <dbReference type="NCBI Taxonomy" id="931585"/>
    <lineage>
        <taxon>Archaea</taxon>
        <taxon>Methanobacteriati</taxon>
        <taxon>Methanobacteriota</taxon>
        <taxon>Stenosarchaea group</taxon>
        <taxon>Halobacteria</taxon>
        <taxon>Halobacteriales</taxon>
        <taxon>Haloferacaceae</taxon>
        <taxon>Halobellus</taxon>
    </lineage>
</organism>
<keyword evidence="3" id="KW-1185">Reference proteome</keyword>
<gene>
    <name evidence="2" type="ORF">GCM10008995_13160</name>
</gene>
<name>A0A830E9Y2_9EURY</name>
<evidence type="ECO:0000259" key="1">
    <source>
        <dbReference type="Pfam" id="PF01927"/>
    </source>
</evidence>
<protein>
    <recommendedName>
        <fullName evidence="1">Mut7-C RNAse domain-containing protein</fullName>
    </recommendedName>
</protein>
<reference evidence="2" key="1">
    <citation type="journal article" date="2014" name="Int. J. Syst. Evol. Microbiol.">
        <title>Complete genome sequence of Corynebacterium casei LMG S-19264T (=DSM 44701T), isolated from a smear-ripened cheese.</title>
        <authorList>
            <consortium name="US DOE Joint Genome Institute (JGI-PGF)"/>
            <person name="Walter F."/>
            <person name="Albersmeier A."/>
            <person name="Kalinowski J."/>
            <person name="Ruckert C."/>
        </authorList>
    </citation>
    <scope>NUCLEOTIDE SEQUENCE</scope>
    <source>
        <strain evidence="2">JCM 14359</strain>
    </source>
</reference>
<sequence length="154" mass="16823">MDHRLLLDAMLGKLATYLRMCGYDAAYVLDGIDDPTAGPTDDEVIARGRRSDRTVLTRDRELAACADDAILLRSREVVDQLSELRAAGYDLSLDATPTRCGACNGPVDAVDPGESGPPYAPDPADTDCFRCQECERVFWKGGHWDDVRATLTSL</sequence>
<dbReference type="EMBL" id="BMOC01000006">
    <property type="protein sequence ID" value="GGJ04690.1"/>
    <property type="molecule type" value="Genomic_DNA"/>
</dbReference>
<dbReference type="Proteomes" id="UP000653099">
    <property type="component" value="Unassembled WGS sequence"/>
</dbReference>
<dbReference type="InterPro" id="IPR002782">
    <property type="entry name" value="Mut7-C_RNAse_dom"/>
</dbReference>
<dbReference type="PANTHER" id="PTHR39081">
    <property type="entry name" value="MUT7-C DOMAIN-CONTAINING PROTEIN"/>
    <property type="match status" value="1"/>
</dbReference>
<dbReference type="RefSeq" id="WP_188786595.1">
    <property type="nucleotide sequence ID" value="NZ_BMOC01000006.1"/>
</dbReference>
<reference evidence="2" key="2">
    <citation type="submission" date="2020-09" db="EMBL/GenBank/DDBJ databases">
        <authorList>
            <person name="Sun Q."/>
            <person name="Ohkuma M."/>
        </authorList>
    </citation>
    <scope>NUCLEOTIDE SEQUENCE</scope>
    <source>
        <strain evidence="2">JCM 14359</strain>
    </source>
</reference>
<dbReference type="AlphaFoldDB" id="A0A830E9Y2"/>
<evidence type="ECO:0000313" key="2">
    <source>
        <dbReference type="EMBL" id="GGJ04690.1"/>
    </source>
</evidence>
<dbReference type="OrthoDB" id="1266at2157"/>
<comment type="caution">
    <text evidence="2">The sequence shown here is derived from an EMBL/GenBank/DDBJ whole genome shotgun (WGS) entry which is preliminary data.</text>
</comment>
<dbReference type="PANTHER" id="PTHR39081:SF1">
    <property type="entry name" value="MUT7-C RNASE DOMAIN-CONTAINING PROTEIN"/>
    <property type="match status" value="1"/>
</dbReference>
<dbReference type="Pfam" id="PF01927">
    <property type="entry name" value="Mut7-C"/>
    <property type="match status" value="1"/>
</dbReference>
<feature type="domain" description="Mut7-C RNAse" evidence="1">
    <location>
        <begin position="4"/>
        <end position="150"/>
    </location>
</feature>
<accession>A0A830E9Y2</accession>
<evidence type="ECO:0000313" key="3">
    <source>
        <dbReference type="Proteomes" id="UP000653099"/>
    </source>
</evidence>
<proteinExistence type="predicted"/>